<evidence type="ECO:0000313" key="1">
    <source>
        <dbReference type="EMBL" id="AYO54199.1"/>
    </source>
</evidence>
<accession>A0A3G2T1U5</accession>
<sequence>MNEFFLASNRTIQKEDIEINQITVKDLDKWSQFAEPIRKELKQDYSDEKAESVIKQNKTSALMLCSLTTNFDTDVFLSIMNTDADKFISIFSEVLVVNKAYFDQEDAKKTKEKTETTWFDSFQFLISKGHRHKDILDYSFGTFLEYLKAAQRNERNSLLSFGSAMRVSYHADSKAYSKYTEEVKKG</sequence>
<gene>
    <name evidence="1" type="ORF">CDG68_11385</name>
</gene>
<dbReference type="AlphaFoldDB" id="A0A3G2T1U5"/>
<reference evidence="1 2" key="1">
    <citation type="submission" date="2018-10" db="EMBL/GenBank/DDBJ databases">
        <title>The complete genome of Acinetobacter wuhouensis strain WCHAW010062.</title>
        <authorList>
            <person name="Hu Y."/>
            <person name="Long H."/>
            <person name="Feng Y."/>
            <person name="Zong Z."/>
        </authorList>
    </citation>
    <scope>NUCLEOTIDE SEQUENCE [LARGE SCALE GENOMIC DNA]</scope>
    <source>
        <strain evidence="1 2">WCHAW010062</strain>
    </source>
</reference>
<proteinExistence type="predicted"/>
<organism evidence="1 2">
    <name type="scientific">Acinetobacter wuhouensis</name>
    <dbReference type="NCBI Taxonomy" id="1879050"/>
    <lineage>
        <taxon>Bacteria</taxon>
        <taxon>Pseudomonadati</taxon>
        <taxon>Pseudomonadota</taxon>
        <taxon>Gammaproteobacteria</taxon>
        <taxon>Moraxellales</taxon>
        <taxon>Moraxellaceae</taxon>
        <taxon>Acinetobacter</taxon>
    </lineage>
</organism>
<name>A0A3G2T1U5_9GAMM</name>
<evidence type="ECO:0000313" key="2">
    <source>
        <dbReference type="Proteomes" id="UP000279962"/>
    </source>
</evidence>
<dbReference type="RefSeq" id="WP_087554255.1">
    <property type="nucleotide sequence ID" value="NZ_CP033133.1"/>
</dbReference>
<dbReference type="EMBL" id="CP033133">
    <property type="protein sequence ID" value="AYO54199.1"/>
    <property type="molecule type" value="Genomic_DNA"/>
</dbReference>
<protein>
    <submittedName>
        <fullName evidence="1">Uncharacterized protein</fullName>
    </submittedName>
</protein>
<dbReference type="Proteomes" id="UP000279962">
    <property type="component" value="Chromosome"/>
</dbReference>